<name>A0AAV0LID3_9ROSI</name>
<proteinExistence type="predicted"/>
<comment type="caution">
    <text evidence="1">The sequence shown here is derived from an EMBL/GenBank/DDBJ whole genome shotgun (WGS) entry which is preliminary data.</text>
</comment>
<organism evidence="1 2">
    <name type="scientific">Linum tenue</name>
    <dbReference type="NCBI Taxonomy" id="586396"/>
    <lineage>
        <taxon>Eukaryota</taxon>
        <taxon>Viridiplantae</taxon>
        <taxon>Streptophyta</taxon>
        <taxon>Embryophyta</taxon>
        <taxon>Tracheophyta</taxon>
        <taxon>Spermatophyta</taxon>
        <taxon>Magnoliopsida</taxon>
        <taxon>eudicotyledons</taxon>
        <taxon>Gunneridae</taxon>
        <taxon>Pentapetalae</taxon>
        <taxon>rosids</taxon>
        <taxon>fabids</taxon>
        <taxon>Malpighiales</taxon>
        <taxon>Linaceae</taxon>
        <taxon>Linum</taxon>
    </lineage>
</organism>
<gene>
    <name evidence="1" type="ORF">LITE_LOCUS23829</name>
</gene>
<reference evidence="1" key="1">
    <citation type="submission" date="2022-08" db="EMBL/GenBank/DDBJ databases">
        <authorList>
            <person name="Gutierrez-Valencia J."/>
        </authorList>
    </citation>
    <scope>NUCLEOTIDE SEQUENCE</scope>
</reference>
<protein>
    <submittedName>
        <fullName evidence="1">Uncharacterized protein</fullName>
    </submittedName>
</protein>
<dbReference type="EMBL" id="CAMGYJ010000006">
    <property type="protein sequence ID" value="CAI0433350.1"/>
    <property type="molecule type" value="Genomic_DNA"/>
</dbReference>
<evidence type="ECO:0000313" key="2">
    <source>
        <dbReference type="Proteomes" id="UP001154282"/>
    </source>
</evidence>
<dbReference type="Proteomes" id="UP001154282">
    <property type="component" value="Unassembled WGS sequence"/>
</dbReference>
<evidence type="ECO:0000313" key="1">
    <source>
        <dbReference type="EMBL" id="CAI0433350.1"/>
    </source>
</evidence>
<sequence>MLTFIELATINPPLKVTVCFPQHRQFEFRFLSHHKESSSNSSPIGDGDALSRLILPLLPSPPLPPSVPLRTVCIF</sequence>
<dbReference type="AlphaFoldDB" id="A0AAV0LID3"/>
<accession>A0AAV0LID3</accession>
<keyword evidence="2" id="KW-1185">Reference proteome</keyword>